<protein>
    <submittedName>
        <fullName evidence="2">Uncharacterized protein</fullName>
    </submittedName>
</protein>
<dbReference type="EMBL" id="MOMC01000014">
    <property type="protein sequence ID" value="ONH31999.1"/>
    <property type="molecule type" value="Genomic_DNA"/>
</dbReference>
<evidence type="ECO:0000313" key="3">
    <source>
        <dbReference type="Proteomes" id="UP000188929"/>
    </source>
</evidence>
<sequence length="81" mass="7725">MTPADDTALVTLAGDAAGAPVSTGVPAAGSAAVDASGPVPEPVAPPAGSTAAGDGARLTDLAGSWDRRVRTAKWGARSARG</sequence>
<dbReference type="STRING" id="1834516.BL253_07795"/>
<proteinExistence type="predicted"/>
<gene>
    <name evidence="2" type="ORF">BL253_07795</name>
</gene>
<name>A0A1V2IGG5_9ACTN</name>
<feature type="region of interest" description="Disordered" evidence="1">
    <location>
        <begin position="14"/>
        <end position="57"/>
    </location>
</feature>
<dbReference type="Proteomes" id="UP000188929">
    <property type="component" value="Unassembled WGS sequence"/>
</dbReference>
<evidence type="ECO:0000313" key="2">
    <source>
        <dbReference type="EMBL" id="ONH31999.1"/>
    </source>
</evidence>
<keyword evidence="3" id="KW-1185">Reference proteome</keyword>
<reference evidence="3" key="1">
    <citation type="submission" date="2016-10" db="EMBL/GenBank/DDBJ databases">
        <title>Frankia sp. NRRL B-16386 Genome sequencing.</title>
        <authorList>
            <person name="Ghodhbane-Gtari F."/>
            <person name="Swanson E."/>
            <person name="Gueddou A."/>
            <person name="Hezbri K."/>
            <person name="Ktari K."/>
            <person name="Nouioui I."/>
            <person name="Morris K."/>
            <person name="Simpson S."/>
            <person name="Abebe-Akele F."/>
            <person name="Thomas K."/>
            <person name="Gtari M."/>
            <person name="Tisa L.S."/>
        </authorList>
    </citation>
    <scope>NUCLEOTIDE SEQUENCE [LARGE SCALE GENOMIC DNA]</scope>
    <source>
        <strain evidence="3">NRRL B-16386</strain>
    </source>
</reference>
<dbReference type="AlphaFoldDB" id="A0A1V2IGG5"/>
<evidence type="ECO:0000256" key="1">
    <source>
        <dbReference type="SAM" id="MobiDB-lite"/>
    </source>
</evidence>
<comment type="caution">
    <text evidence="2">The sequence shown here is derived from an EMBL/GenBank/DDBJ whole genome shotgun (WGS) entry which is preliminary data.</text>
</comment>
<accession>A0A1V2IGG5</accession>
<organism evidence="2 3">
    <name type="scientific">Pseudofrankia asymbiotica</name>
    <dbReference type="NCBI Taxonomy" id="1834516"/>
    <lineage>
        <taxon>Bacteria</taxon>
        <taxon>Bacillati</taxon>
        <taxon>Actinomycetota</taxon>
        <taxon>Actinomycetes</taxon>
        <taxon>Frankiales</taxon>
        <taxon>Frankiaceae</taxon>
        <taxon>Pseudofrankia</taxon>
    </lineage>
</organism>